<dbReference type="EMBL" id="CP001674">
    <property type="protein sequence ID" value="ACT49527.1"/>
    <property type="molecule type" value="Genomic_DNA"/>
</dbReference>
<evidence type="ECO:0000256" key="4">
    <source>
        <dbReference type="ARBA" id="ARBA00023136"/>
    </source>
</evidence>
<dbReference type="eggNOG" id="COG0805">
    <property type="taxonomic scope" value="Bacteria"/>
</dbReference>
<keyword evidence="5" id="KW-0811">Translocation</keyword>
<comment type="function">
    <text evidence="5">Part of the twin-arginine translocation (Tat) system that transports large folded proteins containing a characteristic twin-arginine motif in their signal peptide across membranes. Together with TatB, TatC is part of a receptor directly interacting with Tat signal peptides.</text>
</comment>
<keyword evidence="5" id="KW-0997">Cell inner membrane</keyword>
<evidence type="ECO:0000256" key="3">
    <source>
        <dbReference type="ARBA" id="ARBA00022989"/>
    </source>
</evidence>
<dbReference type="GO" id="GO:0033281">
    <property type="term" value="C:TAT protein transport complex"/>
    <property type="evidence" value="ECO:0007669"/>
    <property type="project" value="UniProtKB-UniRule"/>
</dbReference>
<dbReference type="GO" id="GO:0043953">
    <property type="term" value="P:protein transport by the Tat complex"/>
    <property type="evidence" value="ECO:0007669"/>
    <property type="project" value="UniProtKB-UniRule"/>
</dbReference>
<dbReference type="KEGG" id="mei:Msip34_0278"/>
<feature type="transmembrane region" description="Helical" evidence="5">
    <location>
        <begin position="72"/>
        <end position="93"/>
    </location>
</feature>
<dbReference type="Pfam" id="PF00902">
    <property type="entry name" value="TatC"/>
    <property type="match status" value="1"/>
</dbReference>
<dbReference type="PROSITE" id="PS01218">
    <property type="entry name" value="TATC"/>
    <property type="match status" value="1"/>
</dbReference>
<proteinExistence type="inferred from homology"/>
<feature type="transmembrane region" description="Helical" evidence="5">
    <location>
        <begin position="214"/>
        <end position="234"/>
    </location>
</feature>
<reference evidence="7" key="1">
    <citation type="submission" date="2009-07" db="EMBL/GenBank/DDBJ databases">
        <title>Complete sequence of chromosome of Methylovorus sp. SIP3-4.</title>
        <authorList>
            <person name="Lucas S."/>
            <person name="Copeland A."/>
            <person name="Lapidus A."/>
            <person name="Glavina del Rio T."/>
            <person name="Tice H."/>
            <person name="Bruce D."/>
            <person name="Goodwin L."/>
            <person name="Pitluck S."/>
            <person name="Clum A."/>
            <person name="Larimer F."/>
            <person name="Land M."/>
            <person name="Hauser L."/>
            <person name="Kyrpides N."/>
            <person name="Mikhailova N."/>
            <person name="Kayluzhnaya M."/>
            <person name="Chistoserdova L."/>
        </authorList>
    </citation>
    <scope>NUCLEOTIDE SEQUENCE [LARGE SCALE GENOMIC DNA]</scope>
    <source>
        <strain evidence="7">SIP3-4</strain>
    </source>
</reference>
<protein>
    <recommendedName>
        <fullName evidence="5">Sec-independent protein translocase protein TatC</fullName>
    </recommendedName>
</protein>
<dbReference type="AlphaFoldDB" id="C6X8Q7"/>
<feature type="transmembrane region" description="Helical" evidence="5">
    <location>
        <begin position="190"/>
        <end position="208"/>
    </location>
</feature>
<keyword evidence="4 5" id="KW-0472">Membrane</keyword>
<reference evidence="6 7" key="2">
    <citation type="journal article" date="2011" name="J. Bacteriol.">
        <title>Genomes of three methylotrophs from a single niche uncover genetic and metabolic divergence of Methylophilaceae.</title>
        <authorList>
            <person name="Lapidus A."/>
            <person name="Clum A."/>
            <person name="Labutti K."/>
            <person name="Kaluzhnaya M.G."/>
            <person name="Lim S."/>
            <person name="Beck D.A."/>
            <person name="Glavina Del Rio T."/>
            <person name="Nolan M."/>
            <person name="Mavromatis K."/>
            <person name="Huntemann M."/>
            <person name="Lucas S."/>
            <person name="Lidstrom M.E."/>
            <person name="Ivanova N."/>
            <person name="Chistoserdova L."/>
        </authorList>
    </citation>
    <scope>NUCLEOTIDE SEQUENCE [LARGE SCALE GENOMIC DNA]</scope>
    <source>
        <strain evidence="6 7">SIP3-4</strain>
    </source>
</reference>
<dbReference type="STRING" id="582744.Msip34_0278"/>
<keyword evidence="7" id="KW-1185">Reference proteome</keyword>
<name>C6X8Q7_METGS</name>
<keyword evidence="2 5" id="KW-0812">Transmembrane</keyword>
<evidence type="ECO:0000313" key="6">
    <source>
        <dbReference type="EMBL" id="ACT49527.1"/>
    </source>
</evidence>
<comment type="similarity">
    <text evidence="5">Belongs to the TatC family.</text>
</comment>
<evidence type="ECO:0000256" key="1">
    <source>
        <dbReference type="ARBA" id="ARBA00004141"/>
    </source>
</evidence>
<sequence>MTTTDTFISHLIELRNRLLRIVIGVVLVFIGLFPFANKIYTLLAQPLLSHLPAGGQMIATAVTTPFFVPMKVAMLAAFVISLPHTLYQVWSFIAPGLYTHERRFMAPLVVASTLLFFAGMCFAYFLVFPVVFGFIAGTAPEGVAVMTDIGNYLDFVITLFMAFGIAFEVPVAVVLLVYFGLVNIETLKDIRSYVIVGAFVIGAIFTPPDVISQVMLAVPLWLLYEAGILVAGFLRVRTTQAD</sequence>
<feature type="transmembrane region" description="Helical" evidence="5">
    <location>
        <begin position="18"/>
        <end position="36"/>
    </location>
</feature>
<dbReference type="NCBIfam" id="TIGR00945">
    <property type="entry name" value="tatC"/>
    <property type="match status" value="1"/>
</dbReference>
<feature type="transmembrane region" description="Helical" evidence="5">
    <location>
        <begin position="105"/>
        <end position="135"/>
    </location>
</feature>
<dbReference type="Proteomes" id="UP000002743">
    <property type="component" value="Chromosome"/>
</dbReference>
<organism evidence="6 7">
    <name type="scientific">Methylovorus glucosotrophus (strain SIP3-4)</name>
    <dbReference type="NCBI Taxonomy" id="582744"/>
    <lineage>
        <taxon>Bacteria</taxon>
        <taxon>Pseudomonadati</taxon>
        <taxon>Pseudomonadota</taxon>
        <taxon>Betaproteobacteria</taxon>
        <taxon>Nitrosomonadales</taxon>
        <taxon>Methylophilaceae</taxon>
        <taxon>Methylovorus</taxon>
    </lineage>
</organism>
<keyword evidence="5" id="KW-0813">Transport</keyword>
<accession>C6X8Q7</accession>
<keyword evidence="5" id="KW-0653">Protein transport</keyword>
<evidence type="ECO:0000256" key="5">
    <source>
        <dbReference type="HAMAP-Rule" id="MF_00902"/>
    </source>
</evidence>
<dbReference type="GO" id="GO:0009977">
    <property type="term" value="F:proton motive force dependent protein transmembrane transporter activity"/>
    <property type="evidence" value="ECO:0007669"/>
    <property type="project" value="TreeGrafter"/>
</dbReference>
<comment type="subunit">
    <text evidence="5">The Tat system comprises two distinct complexes: a TatABC complex, containing multiple copies of TatA, TatB and TatC subunits, and a separate TatA complex, containing only TatA subunits. Substrates initially bind to the TatABC complex, which probably triggers association of the separate TatA complex to form the active translocon.</text>
</comment>
<dbReference type="PANTHER" id="PTHR30371:SF0">
    <property type="entry name" value="SEC-INDEPENDENT PROTEIN TRANSLOCASE PROTEIN TATC, CHLOROPLASTIC-RELATED"/>
    <property type="match status" value="1"/>
</dbReference>
<dbReference type="PANTHER" id="PTHR30371">
    <property type="entry name" value="SEC-INDEPENDENT PROTEIN TRANSLOCASE PROTEIN TATC"/>
    <property type="match status" value="1"/>
</dbReference>
<dbReference type="InterPro" id="IPR019820">
    <property type="entry name" value="Sec-indep_translocase_CS"/>
</dbReference>
<dbReference type="GO" id="GO:0065002">
    <property type="term" value="P:intracellular protein transmembrane transport"/>
    <property type="evidence" value="ECO:0007669"/>
    <property type="project" value="TreeGrafter"/>
</dbReference>
<evidence type="ECO:0000256" key="2">
    <source>
        <dbReference type="ARBA" id="ARBA00022692"/>
    </source>
</evidence>
<feature type="transmembrane region" description="Helical" evidence="5">
    <location>
        <begin position="155"/>
        <end position="178"/>
    </location>
</feature>
<dbReference type="PRINTS" id="PR01840">
    <property type="entry name" value="TATCFAMILY"/>
</dbReference>
<dbReference type="HOGENOM" id="CLU_031942_1_1_4"/>
<dbReference type="HAMAP" id="MF_00902">
    <property type="entry name" value="TatC"/>
    <property type="match status" value="1"/>
</dbReference>
<dbReference type="InterPro" id="IPR002033">
    <property type="entry name" value="TatC"/>
</dbReference>
<keyword evidence="5" id="KW-1003">Cell membrane</keyword>
<comment type="subcellular location">
    <subcellularLocation>
        <location evidence="5">Cell inner membrane</location>
        <topology evidence="5">Multi-pass membrane protein</topology>
    </subcellularLocation>
    <subcellularLocation>
        <location evidence="1">Membrane</location>
        <topology evidence="1">Multi-pass membrane protein</topology>
    </subcellularLocation>
</comment>
<evidence type="ECO:0000313" key="7">
    <source>
        <dbReference type="Proteomes" id="UP000002743"/>
    </source>
</evidence>
<keyword evidence="3 5" id="KW-1133">Transmembrane helix</keyword>
<dbReference type="RefSeq" id="WP_013441106.1">
    <property type="nucleotide sequence ID" value="NC_012969.1"/>
</dbReference>
<dbReference type="OrthoDB" id="9777044at2"/>
<gene>
    <name evidence="5" type="primary">tatC</name>
    <name evidence="6" type="ordered locus">Msip34_0278</name>
</gene>